<evidence type="ECO:0000256" key="1">
    <source>
        <dbReference type="SAM" id="Phobius"/>
    </source>
</evidence>
<evidence type="ECO:0000313" key="2">
    <source>
        <dbReference type="EMBL" id="OUS42949.1"/>
    </source>
</evidence>
<feature type="transmembrane region" description="Helical" evidence="1">
    <location>
        <begin position="21"/>
        <end position="46"/>
    </location>
</feature>
<protein>
    <submittedName>
        <fullName evidence="2">Uncharacterized protein</fullName>
    </submittedName>
</protein>
<dbReference type="PANTHER" id="PTHR38585:SF1">
    <property type="entry name" value="TRANSMEMBRANE PROTEIN"/>
    <property type="match status" value="1"/>
</dbReference>
<organism evidence="2">
    <name type="scientific">Ostreococcus tauri</name>
    <name type="common">Marine green alga</name>
    <dbReference type="NCBI Taxonomy" id="70448"/>
    <lineage>
        <taxon>Eukaryota</taxon>
        <taxon>Viridiplantae</taxon>
        <taxon>Chlorophyta</taxon>
        <taxon>Mamiellophyceae</taxon>
        <taxon>Mamiellales</taxon>
        <taxon>Bathycoccaceae</taxon>
        <taxon>Ostreococcus</taxon>
    </lineage>
</organism>
<keyword evidence="1" id="KW-1133">Transmembrane helix</keyword>
<keyword evidence="1" id="KW-0812">Transmembrane</keyword>
<name>A0A1Y5I068_OSTTA</name>
<gene>
    <name evidence="2" type="ORF">BE221DRAFT_187708</name>
</gene>
<feature type="transmembrane region" description="Helical" evidence="1">
    <location>
        <begin position="52"/>
        <end position="74"/>
    </location>
</feature>
<dbReference type="PANTHER" id="PTHR38585">
    <property type="entry name" value="TRANSMEMBRANE PROTEIN"/>
    <property type="match status" value="1"/>
</dbReference>
<proteinExistence type="predicted"/>
<dbReference type="Proteomes" id="UP000195557">
    <property type="component" value="Unassembled WGS sequence"/>
</dbReference>
<dbReference type="AlphaFoldDB" id="A0A1Y5I068"/>
<accession>A0A1Y5I068</accession>
<sequence>MGRGRAHGEASTATRREVARGAIATASGATAMASTAVVTQVVGLVLGVGCGSAMGAGTAAAAAVGGAVFAGAAARASAEAWMERTNGRARTRSRTSGGGARWDVANVDEGDVARDAGVGVATFAALSRGNLGRLLPSDVSRVGANATRSAPARGSDYASEAQKRALRRWFKKFGCHHCGSTRGKVIGDHMPPNKLAFGSGARAAANRGASLPRRVFNFVRGVPLQRFYPQCEACSALQSAAVRSGATKLVVHSVGVRCAALAGAAVGASALHFDEMKIFVERACERARGLLRV</sequence>
<dbReference type="eggNOG" id="ENOG502S73D">
    <property type="taxonomic scope" value="Eukaryota"/>
</dbReference>
<reference evidence="2" key="1">
    <citation type="submission" date="2017-04" db="EMBL/GenBank/DDBJ databases">
        <title>Population genomics of picophytoplankton unveils novel chromosome hypervariability.</title>
        <authorList>
            <consortium name="DOE Joint Genome Institute"/>
            <person name="Blanc-Mathieu R."/>
            <person name="Krasovec M."/>
            <person name="Hebrard M."/>
            <person name="Yau S."/>
            <person name="Desgranges E."/>
            <person name="Martin J."/>
            <person name="Schackwitz W."/>
            <person name="Kuo A."/>
            <person name="Salin G."/>
            <person name="Donnadieu C."/>
            <person name="Desdevises Y."/>
            <person name="Sanchez-Ferandin S."/>
            <person name="Moreau H."/>
            <person name="Rivals E."/>
            <person name="Grigoriev I.V."/>
            <person name="Grimsley N."/>
            <person name="Eyre-Walker A."/>
            <person name="Piganeau G."/>
        </authorList>
    </citation>
    <scope>NUCLEOTIDE SEQUENCE [LARGE SCALE GENOMIC DNA]</scope>
    <source>
        <strain evidence="2">RCC 1115</strain>
    </source>
</reference>
<keyword evidence="1" id="KW-0472">Membrane</keyword>
<dbReference type="EMBL" id="KZ155838">
    <property type="protein sequence ID" value="OUS42949.1"/>
    <property type="molecule type" value="Genomic_DNA"/>
</dbReference>